<dbReference type="AlphaFoldDB" id="A0A9D9HJJ1"/>
<dbReference type="EMBL" id="JADIMK010000008">
    <property type="protein sequence ID" value="MBO8454987.1"/>
    <property type="molecule type" value="Genomic_DNA"/>
</dbReference>
<proteinExistence type="predicted"/>
<gene>
    <name evidence="2" type="ORF">IAC08_01105</name>
</gene>
<comment type="caution">
    <text evidence="2">The sequence shown here is derived from an EMBL/GenBank/DDBJ whole genome shotgun (WGS) entry which is preliminary data.</text>
</comment>
<sequence length="525" mass="58887">MKRYLAFPLMLLAMVSCSKDGPSGPDAGNLPSDPGYTLSHDMIVLGEKLENPYKTENVRRAYTSLYPTRSRDDISTTDLYVRFLPENTSEYEALEDMGLELVDHPVDYAVIVDGDYYQDPSVGEDDITWQYTVVPADFEFPDIRYEILDECFIADSNITTRSGETIDWAALEAEAYRITGNGDRLVPQTKATKYKPSGRITIIDEHADGGKPFGVAGVRVRCNTFVKIATAYTDRDGYYQMQKNFSAKVNYRLVFKNEKSFAIGFNLVIVPASTSALGKSSPQGLSVTVSKSSDSKLFNRCVVNNAAYDYISRCTDDDMGIDPPPSDLRIWLFSGMTASSAVMVHHGAFVESRLLSNFLGVFSAIIAFFAPDITIGTADSPDYRDLYSETCHELAHASHYAKVGNSYWNKYIMFILTSYLTSGGMTYGNGDEQDAGYCEVGEMWAYYLESMMYKERYGGQVPSFGTSFWFRPQIFRYLDNRGISRSDIFEAIDNEAIDRDVLKEKLIAVCPGKETVIEQAFSRYN</sequence>
<evidence type="ECO:0000313" key="3">
    <source>
        <dbReference type="Proteomes" id="UP000823617"/>
    </source>
</evidence>
<feature type="chain" id="PRO_5038367129" evidence="1">
    <location>
        <begin position="19"/>
        <end position="525"/>
    </location>
</feature>
<dbReference type="PROSITE" id="PS51257">
    <property type="entry name" value="PROKAR_LIPOPROTEIN"/>
    <property type="match status" value="1"/>
</dbReference>
<reference evidence="2" key="1">
    <citation type="submission" date="2020-10" db="EMBL/GenBank/DDBJ databases">
        <authorList>
            <person name="Gilroy R."/>
        </authorList>
    </citation>
    <scope>NUCLEOTIDE SEQUENCE</scope>
    <source>
        <strain evidence="2">B1-3475</strain>
    </source>
</reference>
<evidence type="ECO:0000313" key="2">
    <source>
        <dbReference type="EMBL" id="MBO8454987.1"/>
    </source>
</evidence>
<organism evidence="2 3">
    <name type="scientific">Candidatus Cryptobacteroides intestinigallinarum</name>
    <dbReference type="NCBI Taxonomy" id="2840767"/>
    <lineage>
        <taxon>Bacteria</taxon>
        <taxon>Pseudomonadati</taxon>
        <taxon>Bacteroidota</taxon>
        <taxon>Bacteroidia</taxon>
        <taxon>Bacteroidales</taxon>
        <taxon>Candidatus Cryptobacteroides</taxon>
    </lineage>
</organism>
<evidence type="ECO:0000256" key="1">
    <source>
        <dbReference type="SAM" id="SignalP"/>
    </source>
</evidence>
<protein>
    <submittedName>
        <fullName evidence="2">Uncharacterized protein</fullName>
    </submittedName>
</protein>
<name>A0A9D9HJJ1_9BACT</name>
<feature type="signal peptide" evidence="1">
    <location>
        <begin position="1"/>
        <end position="18"/>
    </location>
</feature>
<keyword evidence="1" id="KW-0732">Signal</keyword>
<dbReference type="Proteomes" id="UP000823617">
    <property type="component" value="Unassembled WGS sequence"/>
</dbReference>
<reference evidence="2" key="2">
    <citation type="journal article" date="2021" name="PeerJ">
        <title>Extensive microbial diversity within the chicken gut microbiome revealed by metagenomics and culture.</title>
        <authorList>
            <person name="Gilroy R."/>
            <person name="Ravi A."/>
            <person name="Getino M."/>
            <person name="Pursley I."/>
            <person name="Horton D.L."/>
            <person name="Alikhan N.F."/>
            <person name="Baker D."/>
            <person name="Gharbi K."/>
            <person name="Hall N."/>
            <person name="Watson M."/>
            <person name="Adriaenssens E.M."/>
            <person name="Foster-Nyarko E."/>
            <person name="Jarju S."/>
            <person name="Secka A."/>
            <person name="Antonio M."/>
            <person name="Oren A."/>
            <person name="Chaudhuri R.R."/>
            <person name="La Ragione R."/>
            <person name="Hildebrand F."/>
            <person name="Pallen M.J."/>
        </authorList>
    </citation>
    <scope>NUCLEOTIDE SEQUENCE</scope>
    <source>
        <strain evidence="2">B1-3475</strain>
    </source>
</reference>
<accession>A0A9D9HJJ1</accession>